<accession>A0ABS8ZBQ0</accession>
<keyword evidence="9 10" id="KW-0472">Membrane</keyword>
<feature type="transmembrane region" description="Helical" evidence="10">
    <location>
        <begin position="205"/>
        <end position="238"/>
    </location>
</feature>
<comment type="subcellular location">
    <subcellularLocation>
        <location evidence="1">Membrane</location>
        <topology evidence="1">Multi-pass membrane protein</topology>
    </subcellularLocation>
</comment>
<evidence type="ECO:0000313" key="12">
    <source>
        <dbReference type="Proteomes" id="UP001521150"/>
    </source>
</evidence>
<evidence type="ECO:0000256" key="8">
    <source>
        <dbReference type="ARBA" id="ARBA00023032"/>
    </source>
</evidence>
<evidence type="ECO:0000256" key="7">
    <source>
        <dbReference type="ARBA" id="ARBA00022989"/>
    </source>
</evidence>
<reference evidence="11 12" key="1">
    <citation type="submission" date="2021-12" db="EMBL/GenBank/DDBJ databases">
        <title>Genome sequence of Kibdelosporangium philippinense ATCC 49844.</title>
        <authorList>
            <person name="Fedorov E.A."/>
            <person name="Omeragic M."/>
            <person name="Shalygina K.F."/>
            <person name="Maclea K.S."/>
        </authorList>
    </citation>
    <scope>NUCLEOTIDE SEQUENCE [LARGE SCALE GENOMIC DNA]</scope>
    <source>
        <strain evidence="11 12">ATCC 49844</strain>
    </source>
</reference>
<evidence type="ECO:0000256" key="10">
    <source>
        <dbReference type="SAM" id="Phobius"/>
    </source>
</evidence>
<feature type="transmembrane region" description="Helical" evidence="10">
    <location>
        <begin position="137"/>
        <end position="157"/>
    </location>
</feature>
<feature type="transmembrane region" description="Helical" evidence="10">
    <location>
        <begin position="163"/>
        <end position="184"/>
    </location>
</feature>
<dbReference type="InterPro" id="IPR050480">
    <property type="entry name" value="CysZ-like"/>
</dbReference>
<dbReference type="Pfam" id="PF07264">
    <property type="entry name" value="EI24"/>
    <property type="match status" value="1"/>
</dbReference>
<proteinExistence type="predicted"/>
<keyword evidence="4" id="KW-0997">Cell inner membrane</keyword>
<keyword evidence="5" id="KW-0028">Amino-acid biosynthesis</keyword>
<evidence type="ECO:0000256" key="2">
    <source>
        <dbReference type="ARBA" id="ARBA00022448"/>
    </source>
</evidence>
<comment type="caution">
    <text evidence="11">The sequence shown here is derived from an EMBL/GenBank/DDBJ whole genome shotgun (WGS) entry which is preliminary data.</text>
</comment>
<evidence type="ECO:0000256" key="5">
    <source>
        <dbReference type="ARBA" id="ARBA00022605"/>
    </source>
</evidence>
<dbReference type="EMBL" id="JAJVCN010000001">
    <property type="protein sequence ID" value="MCE7004453.1"/>
    <property type="molecule type" value="Genomic_DNA"/>
</dbReference>
<evidence type="ECO:0000256" key="3">
    <source>
        <dbReference type="ARBA" id="ARBA00022475"/>
    </source>
</evidence>
<sequence length="250" mass="27107">MRDFVKGVGMFGRGLGILLRRPKLLLIGAIPAVVTALLLAGGLWALVVWIDDLAIWVTPFADDWSSGWQSTIRIAAGVVMFAAAVALGLITFSALTLAIGAPFYEYIAEKVEDDLGGVPNAVDLPWWRLLGMGIRDGVLLVLWSLMYTIPLFFAGFIPFVGQFVVPVILAFVVAWFLALELVAVPFYRRGMAVKQVRAHLKKRRMLAWGLGLPASLLCAIPLLAIVVMPIAFVGGVLVAREVLSQAHLDA</sequence>
<dbReference type="RefSeq" id="WP_233725969.1">
    <property type="nucleotide sequence ID" value="NZ_JAJVCN010000001.1"/>
</dbReference>
<keyword evidence="12" id="KW-1185">Reference proteome</keyword>
<protein>
    <submittedName>
        <fullName evidence="11">EI24 domain-containing protein</fullName>
    </submittedName>
</protein>
<dbReference type="InterPro" id="IPR059112">
    <property type="entry name" value="CysZ/EI24"/>
</dbReference>
<dbReference type="Proteomes" id="UP001521150">
    <property type="component" value="Unassembled WGS sequence"/>
</dbReference>
<name>A0ABS8ZBQ0_9PSEU</name>
<evidence type="ECO:0000256" key="9">
    <source>
        <dbReference type="ARBA" id="ARBA00023136"/>
    </source>
</evidence>
<dbReference type="PANTHER" id="PTHR37468">
    <property type="entry name" value="SULFATE TRANSPORTER CYSZ"/>
    <property type="match status" value="1"/>
</dbReference>
<keyword evidence="8" id="KW-0764">Sulfate transport</keyword>
<gene>
    <name evidence="11" type="ORF">LWC34_16660</name>
</gene>
<organism evidence="11 12">
    <name type="scientific">Kibdelosporangium philippinense</name>
    <dbReference type="NCBI Taxonomy" id="211113"/>
    <lineage>
        <taxon>Bacteria</taxon>
        <taxon>Bacillati</taxon>
        <taxon>Actinomycetota</taxon>
        <taxon>Actinomycetes</taxon>
        <taxon>Pseudonocardiales</taxon>
        <taxon>Pseudonocardiaceae</taxon>
        <taxon>Kibdelosporangium</taxon>
    </lineage>
</organism>
<feature type="transmembrane region" description="Helical" evidence="10">
    <location>
        <begin position="70"/>
        <end position="100"/>
    </location>
</feature>
<evidence type="ECO:0000256" key="4">
    <source>
        <dbReference type="ARBA" id="ARBA00022519"/>
    </source>
</evidence>
<evidence type="ECO:0000313" key="11">
    <source>
        <dbReference type="EMBL" id="MCE7004453.1"/>
    </source>
</evidence>
<keyword evidence="6 10" id="KW-0812">Transmembrane</keyword>
<keyword evidence="2" id="KW-0813">Transport</keyword>
<dbReference type="PANTHER" id="PTHR37468:SF1">
    <property type="entry name" value="SULFATE TRANSPORTER CYSZ"/>
    <property type="match status" value="1"/>
</dbReference>
<feature type="transmembrane region" description="Helical" evidence="10">
    <location>
        <begin position="24"/>
        <end position="50"/>
    </location>
</feature>
<evidence type="ECO:0000256" key="6">
    <source>
        <dbReference type="ARBA" id="ARBA00022692"/>
    </source>
</evidence>
<keyword evidence="3" id="KW-1003">Cell membrane</keyword>
<evidence type="ECO:0000256" key="1">
    <source>
        <dbReference type="ARBA" id="ARBA00004141"/>
    </source>
</evidence>
<keyword evidence="7 10" id="KW-1133">Transmembrane helix</keyword>